<evidence type="ECO:0000256" key="3">
    <source>
        <dbReference type="ARBA" id="ARBA00006743"/>
    </source>
</evidence>
<dbReference type="InterPro" id="IPR003171">
    <property type="entry name" value="Mehydrof_redctse-like"/>
</dbReference>
<evidence type="ECO:0000256" key="7">
    <source>
        <dbReference type="ARBA" id="ARBA00023002"/>
    </source>
</evidence>
<dbReference type="EC" id="1.5.1.54" evidence="12"/>
<comment type="catalytic activity">
    <reaction evidence="11">
        <text>(6S)-5-methyl-5,6,7,8-tetrahydrofolate + NAD(+) = (6R)-5,10-methylene-5,6,7,8-tetrahydrofolate + NADH + H(+)</text>
        <dbReference type="Rhea" id="RHEA:19821"/>
        <dbReference type="ChEBI" id="CHEBI:15378"/>
        <dbReference type="ChEBI" id="CHEBI:15636"/>
        <dbReference type="ChEBI" id="CHEBI:18608"/>
        <dbReference type="ChEBI" id="CHEBI:57540"/>
        <dbReference type="ChEBI" id="CHEBI:57945"/>
        <dbReference type="EC" id="1.5.1.54"/>
    </reaction>
    <physiologicalReaction direction="right-to-left" evidence="11">
        <dbReference type="Rhea" id="RHEA:19823"/>
    </physiologicalReaction>
</comment>
<evidence type="ECO:0000256" key="1">
    <source>
        <dbReference type="ARBA" id="ARBA00001974"/>
    </source>
</evidence>
<dbReference type="RefSeq" id="WP_069159541.1">
    <property type="nucleotide sequence ID" value="NZ_DBFYTC010000177.1"/>
</dbReference>
<dbReference type="NCBIfam" id="TIGR00676">
    <property type="entry name" value="fadh2"/>
    <property type="match status" value="1"/>
</dbReference>
<keyword evidence="8" id="KW-0520">NAD</keyword>
<keyword evidence="5 12" id="KW-0285">Flavoprotein</keyword>
<comment type="cofactor">
    <cofactor evidence="1 12">
        <name>FAD</name>
        <dbReference type="ChEBI" id="CHEBI:57692"/>
    </cofactor>
</comment>
<evidence type="ECO:0000313" key="14">
    <source>
        <dbReference type="Proteomes" id="UP000095003"/>
    </source>
</evidence>
<reference evidence="13 14" key="1">
    <citation type="submission" date="2016-07" db="EMBL/GenBank/DDBJ databases">
        <title>Characterization of isolates of Eisenbergiella tayi derived from blood cultures, using whole genome sequencing.</title>
        <authorList>
            <person name="Burdz T."/>
            <person name="Wiebe D."/>
            <person name="Huynh C."/>
            <person name="Bernard K."/>
        </authorList>
    </citation>
    <scope>NUCLEOTIDE SEQUENCE [LARGE SCALE GENOMIC DNA]</scope>
    <source>
        <strain evidence="13 14">NML 120489</strain>
    </source>
</reference>
<protein>
    <recommendedName>
        <fullName evidence="12">Methylenetetrahydrofolate reductase</fullName>
        <ecNumber evidence="12">1.5.1.54</ecNumber>
    </recommendedName>
</protein>
<dbReference type="EMBL" id="MCGI01000010">
    <property type="protein sequence ID" value="ODM02215.1"/>
    <property type="molecule type" value="Genomic_DNA"/>
</dbReference>
<dbReference type="GO" id="GO:0009086">
    <property type="term" value="P:methionine biosynthetic process"/>
    <property type="evidence" value="ECO:0007669"/>
    <property type="project" value="UniProtKB-KW"/>
</dbReference>
<dbReference type="Gene3D" id="3.20.20.220">
    <property type="match status" value="1"/>
</dbReference>
<evidence type="ECO:0000256" key="10">
    <source>
        <dbReference type="ARBA" id="ARBA00034478"/>
    </source>
</evidence>
<gene>
    <name evidence="13" type="primary">metF_2</name>
    <name evidence="13" type="ORF">BEH84_06358</name>
</gene>
<dbReference type="UniPathway" id="UPA00193"/>
<dbReference type="Proteomes" id="UP000095003">
    <property type="component" value="Unassembled WGS sequence"/>
</dbReference>
<evidence type="ECO:0000256" key="2">
    <source>
        <dbReference type="ARBA" id="ARBA00004777"/>
    </source>
</evidence>
<comment type="pathway">
    <text evidence="2 12">One-carbon metabolism; tetrahydrofolate interconversion.</text>
</comment>
<dbReference type="SUPFAM" id="SSF51730">
    <property type="entry name" value="FAD-linked oxidoreductase"/>
    <property type="match status" value="1"/>
</dbReference>
<dbReference type="GO" id="GO:0071949">
    <property type="term" value="F:FAD binding"/>
    <property type="evidence" value="ECO:0007669"/>
    <property type="project" value="TreeGrafter"/>
</dbReference>
<comment type="pathway">
    <text evidence="10">Amino-acid biosynthesis; L-methionine biosynthesis via de novo pathway.</text>
</comment>
<name>A0A1E3A0D5_9FIRM</name>
<sequence>MIKDLFAEKKQLLSFEVFPPKKEDEFANAFAVLDSLAGLQPDFISVTYGAGGSKSKKTVEIASYIQNQLHIMALAHMTCVGSKKEDIDAVTAQLKEVHVNHVLALRGDRPSYMSDEQFDSRHFSHAADLITYLKGETDLHIAGACYPEKHYEAADLESDLLHLKEKCDAGAEFLITQLFFDNEAFYKFLEKSRNAGITLPVCAGIMPITSAKQLGTTVSLSGSAVPKQLADIIATYGDDPADMRKAGIDYAIRQILDLKAHHADGIHIYTMNKPKVAQEIVSAIQ</sequence>
<dbReference type="GO" id="GO:0005829">
    <property type="term" value="C:cytosol"/>
    <property type="evidence" value="ECO:0007669"/>
    <property type="project" value="InterPro"/>
</dbReference>
<evidence type="ECO:0000256" key="12">
    <source>
        <dbReference type="RuleBase" id="RU003862"/>
    </source>
</evidence>
<comment type="caution">
    <text evidence="13">The sequence shown here is derived from an EMBL/GenBank/DDBJ whole genome shotgun (WGS) entry which is preliminary data.</text>
</comment>
<dbReference type="GO" id="GO:0106312">
    <property type="term" value="F:methylenetetrahydrofolate reductase (NADH) activity"/>
    <property type="evidence" value="ECO:0007669"/>
    <property type="project" value="UniProtKB-EC"/>
</dbReference>
<evidence type="ECO:0000256" key="11">
    <source>
        <dbReference type="ARBA" id="ARBA00048628"/>
    </source>
</evidence>
<dbReference type="CDD" id="cd00537">
    <property type="entry name" value="MTHFR"/>
    <property type="match status" value="1"/>
</dbReference>
<comment type="similarity">
    <text evidence="3 12">Belongs to the methylenetetrahydrofolate reductase family.</text>
</comment>
<keyword evidence="4" id="KW-0028">Amino-acid biosynthesis</keyword>
<dbReference type="Pfam" id="PF02219">
    <property type="entry name" value="MTHFR"/>
    <property type="match status" value="1"/>
</dbReference>
<keyword evidence="6 12" id="KW-0274">FAD</keyword>
<dbReference type="PANTHER" id="PTHR45754:SF3">
    <property type="entry name" value="METHYLENETETRAHYDROFOLATE REDUCTASE (NADPH)"/>
    <property type="match status" value="1"/>
</dbReference>
<accession>A0A1E3A0D5</accession>
<evidence type="ECO:0000256" key="8">
    <source>
        <dbReference type="ARBA" id="ARBA00023027"/>
    </source>
</evidence>
<dbReference type="GeneID" id="93304275"/>
<dbReference type="AlphaFoldDB" id="A0A1E3A0D5"/>
<evidence type="ECO:0000256" key="9">
    <source>
        <dbReference type="ARBA" id="ARBA00023167"/>
    </source>
</evidence>
<dbReference type="PANTHER" id="PTHR45754">
    <property type="entry name" value="METHYLENETETRAHYDROFOLATE REDUCTASE"/>
    <property type="match status" value="1"/>
</dbReference>
<evidence type="ECO:0000256" key="5">
    <source>
        <dbReference type="ARBA" id="ARBA00022630"/>
    </source>
</evidence>
<dbReference type="InterPro" id="IPR029041">
    <property type="entry name" value="FAD-linked_oxidoreductase-like"/>
</dbReference>
<dbReference type="GO" id="GO:0035999">
    <property type="term" value="P:tetrahydrofolate interconversion"/>
    <property type="evidence" value="ECO:0007669"/>
    <property type="project" value="UniProtKB-UniPathway"/>
</dbReference>
<organism evidence="13 14">
    <name type="scientific">Eisenbergiella tayi</name>
    <dbReference type="NCBI Taxonomy" id="1432052"/>
    <lineage>
        <taxon>Bacteria</taxon>
        <taxon>Bacillati</taxon>
        <taxon>Bacillota</taxon>
        <taxon>Clostridia</taxon>
        <taxon>Lachnospirales</taxon>
        <taxon>Lachnospiraceae</taxon>
        <taxon>Eisenbergiella</taxon>
    </lineage>
</organism>
<evidence type="ECO:0000256" key="6">
    <source>
        <dbReference type="ARBA" id="ARBA00022827"/>
    </source>
</evidence>
<proteinExistence type="inferred from homology"/>
<dbReference type="PATRIC" id="fig|1432052.3.peg.7016"/>
<dbReference type="InterPro" id="IPR004620">
    <property type="entry name" value="MTHF_reductase_bac"/>
</dbReference>
<keyword evidence="7 12" id="KW-0560">Oxidoreductase</keyword>
<evidence type="ECO:0000256" key="4">
    <source>
        <dbReference type="ARBA" id="ARBA00022605"/>
    </source>
</evidence>
<keyword evidence="9" id="KW-0486">Methionine biosynthesis</keyword>
<evidence type="ECO:0000313" key="13">
    <source>
        <dbReference type="EMBL" id="ODM02215.1"/>
    </source>
</evidence>